<accession>A0A917Q7A8</accession>
<keyword evidence="4" id="KW-0804">Transcription</keyword>
<evidence type="ECO:0000256" key="2">
    <source>
        <dbReference type="ARBA" id="ARBA00023015"/>
    </source>
</evidence>
<dbReference type="Pfam" id="PF03466">
    <property type="entry name" value="LysR_substrate"/>
    <property type="match status" value="1"/>
</dbReference>
<dbReference type="GO" id="GO:0003700">
    <property type="term" value="F:DNA-binding transcription factor activity"/>
    <property type="evidence" value="ECO:0007669"/>
    <property type="project" value="InterPro"/>
</dbReference>
<reference evidence="6 7" key="1">
    <citation type="journal article" date="2014" name="Int. J. Syst. Evol. Microbiol.">
        <title>Complete genome sequence of Corynebacterium casei LMG S-19264T (=DSM 44701T), isolated from a smear-ripened cheese.</title>
        <authorList>
            <consortium name="US DOE Joint Genome Institute (JGI-PGF)"/>
            <person name="Walter F."/>
            <person name="Albersmeier A."/>
            <person name="Kalinowski J."/>
            <person name="Ruckert C."/>
        </authorList>
    </citation>
    <scope>NUCLEOTIDE SEQUENCE [LARGE SCALE GENOMIC DNA]</scope>
    <source>
        <strain evidence="6 7">CGMCC 1.9161</strain>
    </source>
</reference>
<dbReference type="GO" id="GO:0032993">
    <property type="term" value="C:protein-DNA complex"/>
    <property type="evidence" value="ECO:0007669"/>
    <property type="project" value="TreeGrafter"/>
</dbReference>
<evidence type="ECO:0000313" key="6">
    <source>
        <dbReference type="EMBL" id="GGK26607.1"/>
    </source>
</evidence>
<evidence type="ECO:0000256" key="4">
    <source>
        <dbReference type="ARBA" id="ARBA00023163"/>
    </source>
</evidence>
<dbReference type="SUPFAM" id="SSF53850">
    <property type="entry name" value="Periplasmic binding protein-like II"/>
    <property type="match status" value="1"/>
</dbReference>
<dbReference type="EMBL" id="BMMF01000003">
    <property type="protein sequence ID" value="GGK26607.1"/>
    <property type="molecule type" value="Genomic_DNA"/>
</dbReference>
<dbReference type="Gene3D" id="1.10.10.10">
    <property type="entry name" value="Winged helix-like DNA-binding domain superfamily/Winged helix DNA-binding domain"/>
    <property type="match status" value="1"/>
</dbReference>
<comment type="similarity">
    <text evidence="1">Belongs to the LysR transcriptional regulatory family.</text>
</comment>
<feature type="domain" description="HTH lysR-type" evidence="5">
    <location>
        <begin position="2"/>
        <end position="59"/>
    </location>
</feature>
<dbReference type="Proteomes" id="UP000600449">
    <property type="component" value="Unassembled WGS sequence"/>
</dbReference>
<dbReference type="AlphaFoldDB" id="A0A917Q7A8"/>
<dbReference type="CDD" id="cd08414">
    <property type="entry name" value="PBP2_LTTR_aromatics_like"/>
    <property type="match status" value="1"/>
</dbReference>
<evidence type="ECO:0000313" key="7">
    <source>
        <dbReference type="Proteomes" id="UP000600449"/>
    </source>
</evidence>
<proteinExistence type="inferred from homology"/>
<dbReference type="InterPro" id="IPR000847">
    <property type="entry name" value="LysR_HTH_N"/>
</dbReference>
<dbReference type="GO" id="GO:0003677">
    <property type="term" value="F:DNA binding"/>
    <property type="evidence" value="ECO:0007669"/>
    <property type="project" value="UniProtKB-KW"/>
</dbReference>
<dbReference type="InterPro" id="IPR036390">
    <property type="entry name" value="WH_DNA-bd_sf"/>
</dbReference>
<dbReference type="InterPro" id="IPR036388">
    <property type="entry name" value="WH-like_DNA-bd_sf"/>
</dbReference>
<dbReference type="Pfam" id="PF00126">
    <property type="entry name" value="HTH_1"/>
    <property type="match status" value="1"/>
</dbReference>
<evidence type="ECO:0000256" key="3">
    <source>
        <dbReference type="ARBA" id="ARBA00023125"/>
    </source>
</evidence>
<dbReference type="InterPro" id="IPR005119">
    <property type="entry name" value="LysR_subst-bd"/>
</dbReference>
<dbReference type="PANTHER" id="PTHR30346">
    <property type="entry name" value="TRANSCRIPTIONAL DUAL REGULATOR HCAR-RELATED"/>
    <property type="match status" value="1"/>
</dbReference>
<evidence type="ECO:0000256" key="1">
    <source>
        <dbReference type="ARBA" id="ARBA00009437"/>
    </source>
</evidence>
<dbReference type="SUPFAM" id="SSF46785">
    <property type="entry name" value="Winged helix' DNA-binding domain"/>
    <property type="match status" value="1"/>
</dbReference>
<dbReference type="PRINTS" id="PR00039">
    <property type="entry name" value="HTHLYSR"/>
</dbReference>
<protein>
    <submittedName>
        <fullName evidence="6">LysR family transcriptional regulator</fullName>
    </submittedName>
</protein>
<dbReference type="FunFam" id="1.10.10.10:FF:000001">
    <property type="entry name" value="LysR family transcriptional regulator"/>
    <property type="match status" value="1"/>
</dbReference>
<dbReference type="PROSITE" id="PS50931">
    <property type="entry name" value="HTH_LYSR"/>
    <property type="match status" value="1"/>
</dbReference>
<evidence type="ECO:0000259" key="5">
    <source>
        <dbReference type="PROSITE" id="PS50931"/>
    </source>
</evidence>
<organism evidence="6 7">
    <name type="scientific">Salinarimonas ramus</name>
    <dbReference type="NCBI Taxonomy" id="690164"/>
    <lineage>
        <taxon>Bacteria</taxon>
        <taxon>Pseudomonadati</taxon>
        <taxon>Pseudomonadota</taxon>
        <taxon>Alphaproteobacteria</taxon>
        <taxon>Hyphomicrobiales</taxon>
        <taxon>Salinarimonadaceae</taxon>
        <taxon>Salinarimonas</taxon>
    </lineage>
</organism>
<gene>
    <name evidence="6" type="ORF">GCM10011322_11310</name>
</gene>
<keyword evidence="7" id="KW-1185">Reference proteome</keyword>
<dbReference type="Gene3D" id="3.40.190.10">
    <property type="entry name" value="Periplasmic binding protein-like II"/>
    <property type="match status" value="2"/>
</dbReference>
<name>A0A917Q7A8_9HYPH</name>
<comment type="caution">
    <text evidence="6">The sequence shown here is derived from an EMBL/GenBank/DDBJ whole genome shotgun (WGS) entry which is preliminary data.</text>
</comment>
<keyword evidence="3" id="KW-0238">DNA-binding</keyword>
<keyword evidence="2" id="KW-0805">Transcription regulation</keyword>
<sequence>MLETRLIRSFVHVAEELHFGRAAQRLHIAQPALSRQIAQLEERLGVVLLERTQRAVTLTAAGATFLERAYRILADIDKAADEVKRVVAGEVGQLVVGFIHSSTYGIAPQLLRRFREAYPSVRLDLYEMTIQEQVEALAERRIDVGLLRPPIADPLLDHAVLEEQDFLLAVPGSHPLGARERVSIAELSQESFILFSQRNSPLFYGRIVAMCERGGFVPRLVQNATQIHTVMGLVSANMGIAIVPSVARNLHMPDVRFLAFEEAFDPVAVGVAWRRDARSPVLAAFLELARAGAGEGELESA</sequence>
<dbReference type="PANTHER" id="PTHR30346:SF0">
    <property type="entry name" value="HCA OPERON TRANSCRIPTIONAL ACTIVATOR HCAR"/>
    <property type="match status" value="1"/>
</dbReference>
<dbReference type="RefSeq" id="WP_188910506.1">
    <property type="nucleotide sequence ID" value="NZ_BMMF01000003.1"/>
</dbReference>